<feature type="chain" id="PRO_5044875607" evidence="3">
    <location>
        <begin position="20"/>
        <end position="412"/>
    </location>
</feature>
<feature type="signal peptide" evidence="3">
    <location>
        <begin position="1"/>
        <end position="19"/>
    </location>
</feature>
<keyword evidence="3" id="KW-0732">Signal</keyword>
<feature type="region of interest" description="Disordered" evidence="1">
    <location>
        <begin position="155"/>
        <end position="181"/>
    </location>
</feature>
<keyword evidence="2" id="KW-0812">Transmembrane</keyword>
<evidence type="ECO:0000256" key="1">
    <source>
        <dbReference type="SAM" id="MobiDB-lite"/>
    </source>
</evidence>
<accession>A0ABD3N5W7</accession>
<dbReference type="EMBL" id="JALLPJ020001287">
    <property type="protein sequence ID" value="KAL3771445.1"/>
    <property type="molecule type" value="Genomic_DNA"/>
</dbReference>
<comment type="caution">
    <text evidence="4">The sequence shown here is derived from an EMBL/GenBank/DDBJ whole genome shotgun (WGS) entry which is preliminary data.</text>
</comment>
<sequence>MKLPSLSLLLLTPYASVSAADSNNYNLQKVINQEPDSILESLSQYSKLYISVPKHSSHMLGNGYGNCVWSECGLDDQTDDMRMGDYRDGDGRWYRFRTQSFCANAAYSLYGVKKGEISGGGCNKKHFMNSFFTYDGADNLLKAVGVTPDRYYDYNGGGERRRLQGQDGGDDDGNQKEPVEHDYGNANCVQLDNYQANNNNNNNQEENEGMRRFLQSNDVNEGYSSSLGCDSKGNYIIAAFQGGNCNGNYFLDSIDSMDDYNDEFDNIGCHEIFSNSGSEDYTNEAIYTLLRDSWACDTKLYPHACPDPYGEKAIDEFALHSAAHGGNGILAYRNQKMQRGLNVLSFLFLIAAGCVSTVAYYLKNRGRIQKDGVRGTVGKDARGMFGRNKKKGDGEIEMKDNAGYKVPGGVVA</sequence>
<organism evidence="4 5">
    <name type="scientific">Cyclotella atomus</name>
    <dbReference type="NCBI Taxonomy" id="382360"/>
    <lineage>
        <taxon>Eukaryota</taxon>
        <taxon>Sar</taxon>
        <taxon>Stramenopiles</taxon>
        <taxon>Ochrophyta</taxon>
        <taxon>Bacillariophyta</taxon>
        <taxon>Coscinodiscophyceae</taxon>
        <taxon>Thalassiosirophycidae</taxon>
        <taxon>Stephanodiscales</taxon>
        <taxon>Stephanodiscaceae</taxon>
        <taxon>Cyclotella</taxon>
    </lineage>
</organism>
<evidence type="ECO:0000313" key="5">
    <source>
        <dbReference type="Proteomes" id="UP001530400"/>
    </source>
</evidence>
<keyword evidence="5" id="KW-1185">Reference proteome</keyword>
<proteinExistence type="predicted"/>
<evidence type="ECO:0000256" key="3">
    <source>
        <dbReference type="SAM" id="SignalP"/>
    </source>
</evidence>
<feature type="transmembrane region" description="Helical" evidence="2">
    <location>
        <begin position="343"/>
        <end position="362"/>
    </location>
</feature>
<dbReference type="Proteomes" id="UP001530400">
    <property type="component" value="Unassembled WGS sequence"/>
</dbReference>
<name>A0ABD3N5W7_9STRA</name>
<protein>
    <submittedName>
        <fullName evidence="4">Uncharacterized protein</fullName>
    </submittedName>
</protein>
<reference evidence="4 5" key="1">
    <citation type="submission" date="2024-10" db="EMBL/GenBank/DDBJ databases">
        <title>Updated reference genomes for cyclostephanoid diatoms.</title>
        <authorList>
            <person name="Roberts W.R."/>
            <person name="Alverson A.J."/>
        </authorList>
    </citation>
    <scope>NUCLEOTIDE SEQUENCE [LARGE SCALE GENOMIC DNA]</scope>
    <source>
        <strain evidence="4 5">AJA010-31</strain>
    </source>
</reference>
<dbReference type="AlphaFoldDB" id="A0ABD3N5W7"/>
<keyword evidence="2" id="KW-1133">Transmembrane helix</keyword>
<keyword evidence="2" id="KW-0472">Membrane</keyword>
<gene>
    <name evidence="4" type="ORF">ACHAWO_009108</name>
</gene>
<evidence type="ECO:0000313" key="4">
    <source>
        <dbReference type="EMBL" id="KAL3771445.1"/>
    </source>
</evidence>
<evidence type="ECO:0000256" key="2">
    <source>
        <dbReference type="SAM" id="Phobius"/>
    </source>
</evidence>